<dbReference type="Proteomes" id="UP000295468">
    <property type="component" value="Unassembled WGS sequence"/>
</dbReference>
<dbReference type="EMBL" id="SNYI01000002">
    <property type="protein sequence ID" value="TDQ31107.1"/>
    <property type="molecule type" value="Genomic_DNA"/>
</dbReference>
<name>A0A4R6TKD6_9FLAO</name>
<gene>
    <name evidence="2" type="ORF">CLV82_1809</name>
</gene>
<evidence type="ECO:0000313" key="2">
    <source>
        <dbReference type="EMBL" id="TDQ31107.1"/>
    </source>
</evidence>
<sequence length="118" mass="13014">MSVTRLLFLLLAALVTMQVYAGIEPQNPCFDHFSSDKISGTLTSPPVLDSNDYLHSNPMEVPEVKEWEVVTSIFTGNLSSTAPESVSLSGVPLYLMLCRFITPSLGSTDIIFPFHFFP</sequence>
<evidence type="ECO:0000313" key="3">
    <source>
        <dbReference type="Proteomes" id="UP000295468"/>
    </source>
</evidence>
<dbReference type="RefSeq" id="WP_133643957.1">
    <property type="nucleotide sequence ID" value="NZ_SNYI01000002.1"/>
</dbReference>
<reference evidence="2 3" key="1">
    <citation type="submission" date="2019-03" db="EMBL/GenBank/DDBJ databases">
        <title>Genomic Encyclopedia of Archaeal and Bacterial Type Strains, Phase II (KMG-II): from individual species to whole genera.</title>
        <authorList>
            <person name="Goeker M."/>
        </authorList>
    </citation>
    <scope>NUCLEOTIDE SEQUENCE [LARGE SCALE GENOMIC DNA]</scope>
    <source>
        <strain evidence="2 3">DSM 18435</strain>
    </source>
</reference>
<protein>
    <submittedName>
        <fullName evidence="2">Uncharacterized protein</fullName>
    </submittedName>
</protein>
<organism evidence="2 3">
    <name type="scientific">Zeaxanthinibacter enoshimensis</name>
    <dbReference type="NCBI Taxonomy" id="392009"/>
    <lineage>
        <taxon>Bacteria</taxon>
        <taxon>Pseudomonadati</taxon>
        <taxon>Bacteroidota</taxon>
        <taxon>Flavobacteriia</taxon>
        <taxon>Flavobacteriales</taxon>
        <taxon>Flavobacteriaceae</taxon>
        <taxon>Zeaxanthinibacter</taxon>
    </lineage>
</organism>
<proteinExistence type="predicted"/>
<accession>A0A4R6TKD6</accession>
<evidence type="ECO:0000256" key="1">
    <source>
        <dbReference type="SAM" id="SignalP"/>
    </source>
</evidence>
<keyword evidence="1" id="KW-0732">Signal</keyword>
<dbReference type="AlphaFoldDB" id="A0A4R6TKD6"/>
<feature type="signal peptide" evidence="1">
    <location>
        <begin position="1"/>
        <end position="21"/>
    </location>
</feature>
<keyword evidence="3" id="KW-1185">Reference proteome</keyword>
<feature type="chain" id="PRO_5020648100" evidence="1">
    <location>
        <begin position="22"/>
        <end position="118"/>
    </location>
</feature>
<comment type="caution">
    <text evidence="2">The sequence shown here is derived from an EMBL/GenBank/DDBJ whole genome shotgun (WGS) entry which is preliminary data.</text>
</comment>